<gene>
    <name evidence="2" type="primary">spoVAC</name>
    <name evidence="2" type="ORF">H9872_04180</name>
</gene>
<sequence>MSNINQVKSEYQKIVDKHSPKNKVFVNSIKAFFIGGIICSLGQLLIDCYMFWGLSFPEASTWATDSLIFISAVMTAFNVYDNVGRFGGAGALVPITGFANSMVSAGMEYKKEGYIYGLGAKIFTIAGPVIVFGTISSVIIGIIYYFI</sequence>
<feature type="transmembrane region" description="Helical" evidence="1">
    <location>
        <begin position="86"/>
        <end position="106"/>
    </location>
</feature>
<reference evidence="2" key="1">
    <citation type="journal article" date="2021" name="PeerJ">
        <title>Extensive microbial diversity within the chicken gut microbiome revealed by metagenomics and culture.</title>
        <authorList>
            <person name="Gilroy R."/>
            <person name="Ravi A."/>
            <person name="Getino M."/>
            <person name="Pursley I."/>
            <person name="Horton D.L."/>
            <person name="Alikhan N.F."/>
            <person name="Baker D."/>
            <person name="Gharbi K."/>
            <person name="Hall N."/>
            <person name="Watson M."/>
            <person name="Adriaenssens E.M."/>
            <person name="Foster-Nyarko E."/>
            <person name="Jarju S."/>
            <person name="Secka A."/>
            <person name="Antonio M."/>
            <person name="Oren A."/>
            <person name="Chaudhuri R.R."/>
            <person name="La Ragione R."/>
            <person name="Hildebrand F."/>
            <person name="Pallen M.J."/>
        </authorList>
    </citation>
    <scope>NUCLEOTIDE SEQUENCE</scope>
    <source>
        <strain evidence="2">B5-657</strain>
    </source>
</reference>
<comment type="caution">
    <text evidence="2">The sequence shown here is derived from an EMBL/GenBank/DDBJ whole genome shotgun (WGS) entry which is preliminary data.</text>
</comment>
<dbReference type="InterPro" id="IPR014203">
    <property type="entry name" value="Spore_V_AC"/>
</dbReference>
<reference evidence="2" key="2">
    <citation type="submission" date="2021-04" db="EMBL/GenBank/DDBJ databases">
        <authorList>
            <person name="Gilroy R."/>
        </authorList>
    </citation>
    <scope>NUCLEOTIDE SEQUENCE</scope>
    <source>
        <strain evidence="2">B5-657</strain>
    </source>
</reference>
<feature type="transmembrane region" description="Helical" evidence="1">
    <location>
        <begin position="59"/>
        <end position="80"/>
    </location>
</feature>
<evidence type="ECO:0000313" key="2">
    <source>
        <dbReference type="EMBL" id="MBU3803937.1"/>
    </source>
</evidence>
<dbReference type="PANTHER" id="PTHR38450:SF1">
    <property type="entry name" value="STAGE V SPORULATION PROTEIN AC"/>
    <property type="match status" value="1"/>
</dbReference>
<dbReference type="Pfam" id="PF03862">
    <property type="entry name" value="SpoVAC_SpoVAEB"/>
    <property type="match status" value="1"/>
</dbReference>
<accession>A0A9E2KCD7</accession>
<dbReference type="Proteomes" id="UP000824229">
    <property type="component" value="Unassembled WGS sequence"/>
</dbReference>
<keyword evidence="1" id="KW-0812">Transmembrane</keyword>
<name>A0A9E2KCD7_9FIRM</name>
<evidence type="ECO:0000256" key="1">
    <source>
        <dbReference type="SAM" id="Phobius"/>
    </source>
</evidence>
<proteinExistence type="predicted"/>
<feature type="transmembrane region" description="Helical" evidence="1">
    <location>
        <begin position="118"/>
        <end position="146"/>
    </location>
</feature>
<dbReference type="AlphaFoldDB" id="A0A9E2KCD7"/>
<dbReference type="EMBL" id="JAHLFQ010000086">
    <property type="protein sequence ID" value="MBU3803937.1"/>
    <property type="molecule type" value="Genomic_DNA"/>
</dbReference>
<evidence type="ECO:0000313" key="3">
    <source>
        <dbReference type="Proteomes" id="UP000824229"/>
    </source>
</evidence>
<organism evidence="2 3">
    <name type="scientific">Candidatus Cellulosilyticum pullistercoris</name>
    <dbReference type="NCBI Taxonomy" id="2838521"/>
    <lineage>
        <taxon>Bacteria</taxon>
        <taxon>Bacillati</taxon>
        <taxon>Bacillota</taxon>
        <taxon>Clostridia</taxon>
        <taxon>Lachnospirales</taxon>
        <taxon>Cellulosilyticaceae</taxon>
        <taxon>Cellulosilyticum</taxon>
    </lineage>
</organism>
<keyword evidence="1" id="KW-0472">Membrane</keyword>
<dbReference type="PANTHER" id="PTHR38450">
    <property type="entry name" value="STAGE V SPORULATION PROTEIN AC-RELATED"/>
    <property type="match status" value="1"/>
</dbReference>
<keyword evidence="1" id="KW-1133">Transmembrane helix</keyword>
<feature type="transmembrane region" description="Helical" evidence="1">
    <location>
        <begin position="31"/>
        <end position="52"/>
    </location>
</feature>
<dbReference type="InterPro" id="IPR005562">
    <property type="entry name" value="SpoVA"/>
</dbReference>
<protein>
    <submittedName>
        <fullName evidence="2">Stage V sporulation protein AC</fullName>
    </submittedName>
</protein>
<dbReference type="NCBIfam" id="TIGR02838">
    <property type="entry name" value="spore_V_AC"/>
    <property type="match status" value="1"/>
</dbReference>